<name>W7Y5L5_9BACT</name>
<evidence type="ECO:0000313" key="2">
    <source>
        <dbReference type="Proteomes" id="UP000019402"/>
    </source>
</evidence>
<evidence type="ECO:0000313" key="1">
    <source>
        <dbReference type="EMBL" id="GAF02863.1"/>
    </source>
</evidence>
<dbReference type="AlphaFoldDB" id="W7Y5L5"/>
<organism evidence="1 2">
    <name type="scientific">Saccharicrinis fermentans DSM 9555 = JCM 21142</name>
    <dbReference type="NCBI Taxonomy" id="869213"/>
    <lineage>
        <taxon>Bacteria</taxon>
        <taxon>Pseudomonadati</taxon>
        <taxon>Bacteroidota</taxon>
        <taxon>Bacteroidia</taxon>
        <taxon>Marinilabiliales</taxon>
        <taxon>Marinilabiliaceae</taxon>
        <taxon>Saccharicrinis</taxon>
    </lineage>
</organism>
<dbReference type="Proteomes" id="UP000019402">
    <property type="component" value="Unassembled WGS sequence"/>
</dbReference>
<keyword evidence="2" id="KW-1185">Reference proteome</keyword>
<sequence length="78" mass="9350">MQEYNVPQNLLKQNCINKLYVLYDFDRVDNRIVNPTCLINIHQFLLAIKYKFKEFLVICQQQVAKITCARSFGFYQQL</sequence>
<dbReference type="EMBL" id="BAMD01000014">
    <property type="protein sequence ID" value="GAF02863.1"/>
    <property type="molecule type" value="Genomic_DNA"/>
</dbReference>
<protein>
    <submittedName>
        <fullName evidence="1">Uncharacterized protein</fullName>
    </submittedName>
</protein>
<comment type="caution">
    <text evidence="1">The sequence shown here is derived from an EMBL/GenBank/DDBJ whole genome shotgun (WGS) entry which is preliminary data.</text>
</comment>
<accession>W7Y5L5</accession>
<gene>
    <name evidence="1" type="ORF">JCM21142_41510</name>
</gene>
<proteinExistence type="predicted"/>
<reference evidence="1 2" key="1">
    <citation type="journal article" date="2014" name="Genome Announc.">
        <title>Draft Genome Sequence of Cytophaga fermentans JCM 21142T, a Facultative Anaerobe Isolated from Marine Mud.</title>
        <authorList>
            <person name="Starns D."/>
            <person name="Oshima K."/>
            <person name="Suda W."/>
            <person name="Iino T."/>
            <person name="Yuki M."/>
            <person name="Inoue J."/>
            <person name="Kitamura K."/>
            <person name="Iida T."/>
            <person name="Darby A."/>
            <person name="Hattori M."/>
            <person name="Ohkuma M."/>
        </authorList>
    </citation>
    <scope>NUCLEOTIDE SEQUENCE [LARGE SCALE GENOMIC DNA]</scope>
    <source>
        <strain evidence="1 2">JCM 21142</strain>
    </source>
</reference>
<dbReference type="STRING" id="869213.GCA_000517085_04295"/>